<dbReference type="RefSeq" id="WP_011472089.1">
    <property type="nucleotide sequence ID" value="NC_007925.1"/>
</dbReference>
<dbReference type="KEGG" id="rpc:RPC_1623"/>
<dbReference type="EMBL" id="CP000301">
    <property type="protein sequence ID" value="ABD87185.1"/>
    <property type="molecule type" value="Genomic_DNA"/>
</dbReference>
<reference evidence="2" key="1">
    <citation type="submission" date="2006-03" db="EMBL/GenBank/DDBJ databases">
        <title>Complete sequence of Rhodopseudomonas palustris BisB18.</title>
        <authorList>
            <consortium name="US DOE Joint Genome Institute"/>
            <person name="Copeland A."/>
            <person name="Lucas S."/>
            <person name="Lapidus A."/>
            <person name="Barry K."/>
            <person name="Detter J.C."/>
            <person name="Glavina del Rio T."/>
            <person name="Hammon N."/>
            <person name="Israni S."/>
            <person name="Dalin E."/>
            <person name="Tice H."/>
            <person name="Pitluck S."/>
            <person name="Chain P."/>
            <person name="Malfatti S."/>
            <person name="Shin M."/>
            <person name="Vergez L."/>
            <person name="Schmutz J."/>
            <person name="Larimer F."/>
            <person name="Land M."/>
            <person name="Hauser L."/>
            <person name="Pelletier D.A."/>
            <person name="Kyrpides N."/>
            <person name="Anderson I."/>
            <person name="Oda Y."/>
            <person name="Harwood C.S."/>
            <person name="Richardson P."/>
        </authorList>
    </citation>
    <scope>NUCLEOTIDE SEQUENCE [LARGE SCALE GENOMIC DNA]</scope>
    <source>
        <strain evidence="2">BisB18</strain>
    </source>
</reference>
<feature type="transmembrane region" description="Helical" evidence="1">
    <location>
        <begin position="12"/>
        <end position="33"/>
    </location>
</feature>
<protein>
    <submittedName>
        <fullName evidence="2">Uncharacterized protein</fullName>
    </submittedName>
</protein>
<feature type="transmembrane region" description="Helical" evidence="1">
    <location>
        <begin position="101"/>
        <end position="121"/>
    </location>
</feature>
<name>Q218K1_RHOPB</name>
<proteinExistence type="predicted"/>
<accession>Q218K1</accession>
<dbReference type="AlphaFoldDB" id="Q218K1"/>
<feature type="transmembrane region" description="Helical" evidence="1">
    <location>
        <begin position="65"/>
        <end position="89"/>
    </location>
</feature>
<gene>
    <name evidence="2" type="ordered locus">RPC_1623</name>
</gene>
<evidence type="ECO:0000256" key="1">
    <source>
        <dbReference type="SAM" id="Phobius"/>
    </source>
</evidence>
<dbReference type="eggNOG" id="ENOG5030SSI">
    <property type="taxonomic scope" value="Bacteria"/>
</dbReference>
<keyword evidence="1" id="KW-0472">Membrane</keyword>
<keyword evidence="1" id="KW-0812">Transmembrane</keyword>
<keyword evidence="1" id="KW-1133">Transmembrane helix</keyword>
<feature type="transmembrane region" description="Helical" evidence="1">
    <location>
        <begin position="127"/>
        <end position="148"/>
    </location>
</feature>
<dbReference type="HOGENOM" id="CLU_1479389_0_0_5"/>
<organism evidence="2">
    <name type="scientific">Rhodopseudomonas palustris (strain BisB18)</name>
    <dbReference type="NCBI Taxonomy" id="316056"/>
    <lineage>
        <taxon>Bacteria</taxon>
        <taxon>Pseudomonadati</taxon>
        <taxon>Pseudomonadota</taxon>
        <taxon>Alphaproteobacteria</taxon>
        <taxon>Hyphomicrobiales</taxon>
        <taxon>Nitrobacteraceae</taxon>
        <taxon>Rhodopseudomonas</taxon>
    </lineage>
</organism>
<evidence type="ECO:0000313" key="2">
    <source>
        <dbReference type="EMBL" id="ABD87185.1"/>
    </source>
</evidence>
<sequence length="177" mass="18783">MMATNWRISTFNGALLAAYFVPAWTVAAFRIMISPVYGFYDRPNVSIALFISDYLQLAATSTVRAAWLLALGKLTVVAFFAVFVVLTTRATIRKSGGCDEALAFALGIGSLISFASMLMAAKVGEAAALRLHATELLLLLGTAILMAVEPPLLRKAKDMPSAAPAEPAFIAPQSKAA</sequence>